<name>A0ACC0VLI2_9STRA</name>
<organism evidence="1 2">
    <name type="scientific">Peronosclerospora sorghi</name>
    <dbReference type="NCBI Taxonomy" id="230839"/>
    <lineage>
        <taxon>Eukaryota</taxon>
        <taxon>Sar</taxon>
        <taxon>Stramenopiles</taxon>
        <taxon>Oomycota</taxon>
        <taxon>Peronosporomycetes</taxon>
        <taxon>Peronosporales</taxon>
        <taxon>Peronosporaceae</taxon>
        <taxon>Peronosclerospora</taxon>
    </lineage>
</organism>
<reference evidence="1 2" key="1">
    <citation type="journal article" date="2022" name="bioRxiv">
        <title>The genome of the oomycete Peronosclerospora sorghi, a cosmopolitan pathogen of maize and sorghum, is inflated with dispersed pseudogenes.</title>
        <authorList>
            <person name="Fletcher K."/>
            <person name="Martin F."/>
            <person name="Isakeit T."/>
            <person name="Cavanaugh K."/>
            <person name="Magill C."/>
            <person name="Michelmore R."/>
        </authorList>
    </citation>
    <scope>NUCLEOTIDE SEQUENCE [LARGE SCALE GENOMIC DNA]</scope>
    <source>
        <strain evidence="1">P6</strain>
    </source>
</reference>
<dbReference type="EMBL" id="CM047587">
    <property type="protein sequence ID" value="KAI9907200.1"/>
    <property type="molecule type" value="Genomic_DNA"/>
</dbReference>
<evidence type="ECO:0000313" key="2">
    <source>
        <dbReference type="Proteomes" id="UP001163321"/>
    </source>
</evidence>
<protein>
    <submittedName>
        <fullName evidence="1">Uncharacterized protein</fullName>
    </submittedName>
</protein>
<proteinExistence type="predicted"/>
<gene>
    <name evidence="1" type="ORF">PsorP6_004329</name>
</gene>
<sequence length="270" mass="30286">MTIVTELKLHLRIQESLGGIQCVDLVECPSSGRLFIDKHTLMTSSTPDGRSASAAALNELDLHLSVSDVENVVKLERYALHGDRLHLLHEYCTRGDLLDILRQEHRLQTAGVSPQSSSMITCTDDGRRKLFTGLLRGVQALHRAGILHLDLSPENILVTESEVVKVSDLGHARRFKHDQPSVRVVQVAKEAYAAPELFGDTEVEDGRLVDAWSLGVILWTLCTKRALLPLSKRPVSFGMYQLRVLTSLLVYFKLIRKKESRWSQRCSIRG</sequence>
<dbReference type="Proteomes" id="UP001163321">
    <property type="component" value="Chromosome 8"/>
</dbReference>
<evidence type="ECO:0000313" key="1">
    <source>
        <dbReference type="EMBL" id="KAI9907200.1"/>
    </source>
</evidence>
<keyword evidence="2" id="KW-1185">Reference proteome</keyword>
<comment type="caution">
    <text evidence="1">The sequence shown here is derived from an EMBL/GenBank/DDBJ whole genome shotgun (WGS) entry which is preliminary data.</text>
</comment>
<accession>A0ACC0VLI2</accession>